<sequence>MMDGGRCIRVGPQHQAVVPKHAERPASSRGQSAQLVWKAHSSPCSSRDIDRFVAALHERFPKPFEVCEESALQLLQAFEHNVPSAIQFTEATHPEVPPSPDGRHRDVGRGRSRISSAGHNEEFCLVCKRGGTVIICDEDSCSQLYHPSCIGLANVPQGRWNCPRHQCVFCDSHRSPILQCSTCWISYCARHAPFGNDIGDLGMAFRCIRCDPNHAESRRWFSDELKATLPPDSQTVKRDGKVLGKPVDLWVLYHSVIVMGGFENVPADSWRRVANHLGFHLPARESDVCHILSNAYESLLLPFERRVFSRPGLGTEDTSQSLSEGPS</sequence>
<name>A0A0G4IPW0_PLABS</name>
<protein>
    <recommendedName>
        <fullName evidence="12">PHD-type domain-containing protein</fullName>
    </recommendedName>
</protein>
<feature type="domain" description="PHD-type" evidence="7">
    <location>
        <begin position="121"/>
        <end position="168"/>
    </location>
</feature>
<evidence type="ECO:0000259" key="7">
    <source>
        <dbReference type="PROSITE" id="PS50016"/>
    </source>
</evidence>
<dbReference type="Pfam" id="PF23011">
    <property type="entry name" value="PHD-1st_NSD"/>
    <property type="match status" value="1"/>
</dbReference>
<dbReference type="SUPFAM" id="SSF46774">
    <property type="entry name" value="ARID-like"/>
    <property type="match status" value="1"/>
</dbReference>
<evidence type="ECO:0000313" key="10">
    <source>
        <dbReference type="EMBL" id="CEO97393.1"/>
    </source>
</evidence>
<dbReference type="SMART" id="SM00501">
    <property type="entry name" value="BRIGHT"/>
    <property type="match status" value="1"/>
</dbReference>
<evidence type="ECO:0000256" key="4">
    <source>
        <dbReference type="ARBA" id="ARBA00023242"/>
    </source>
</evidence>
<dbReference type="PROSITE" id="PS51011">
    <property type="entry name" value="ARID"/>
    <property type="match status" value="1"/>
</dbReference>
<evidence type="ECO:0000313" key="11">
    <source>
        <dbReference type="Proteomes" id="UP000039324"/>
    </source>
</evidence>
<keyword evidence="11" id="KW-1185">Reference proteome</keyword>
<dbReference type="SMART" id="SM01189">
    <property type="entry name" value="ELM2"/>
    <property type="match status" value="1"/>
</dbReference>
<keyword evidence="2 5" id="KW-0863">Zinc-finger</keyword>
<dbReference type="PANTHER" id="PTHR46309">
    <property type="entry name" value="PHD FINGER PROTEIN 12"/>
    <property type="match status" value="1"/>
</dbReference>
<dbReference type="Pfam" id="PF01388">
    <property type="entry name" value="ARID"/>
    <property type="match status" value="1"/>
</dbReference>
<evidence type="ECO:0000259" key="9">
    <source>
        <dbReference type="PROSITE" id="PS51156"/>
    </source>
</evidence>
<feature type="domain" description="ARID" evidence="8">
    <location>
        <begin position="215"/>
        <end position="308"/>
    </location>
</feature>
<dbReference type="InterPro" id="IPR036431">
    <property type="entry name" value="ARID_dom_sf"/>
</dbReference>
<accession>A0A0G4IPW0</accession>
<dbReference type="PROSITE" id="PS51156">
    <property type="entry name" value="ELM2"/>
    <property type="match status" value="1"/>
</dbReference>
<evidence type="ECO:0000256" key="1">
    <source>
        <dbReference type="ARBA" id="ARBA00022723"/>
    </source>
</evidence>
<dbReference type="GO" id="GO:0003714">
    <property type="term" value="F:transcription corepressor activity"/>
    <property type="evidence" value="ECO:0007669"/>
    <property type="project" value="InterPro"/>
</dbReference>
<evidence type="ECO:0000259" key="8">
    <source>
        <dbReference type="PROSITE" id="PS51011"/>
    </source>
</evidence>
<feature type="region of interest" description="Disordered" evidence="6">
    <location>
        <begin position="90"/>
        <end position="113"/>
    </location>
</feature>
<evidence type="ECO:0000256" key="2">
    <source>
        <dbReference type="ARBA" id="ARBA00022771"/>
    </source>
</evidence>
<dbReference type="InterPro" id="IPR001965">
    <property type="entry name" value="Znf_PHD"/>
</dbReference>
<reference evidence="10" key="1">
    <citation type="submission" date="2015-02" db="EMBL/GenBank/DDBJ databases">
        <authorList>
            <person name="Chooi Y.-H."/>
        </authorList>
    </citation>
    <scope>NUCLEOTIDE SEQUENCE [LARGE SCALE GENOMIC DNA]</scope>
    <source>
        <strain evidence="10">E3</strain>
    </source>
</reference>
<gene>
    <name evidence="10" type="ORF">PBRA_000738</name>
</gene>
<dbReference type="GO" id="GO:0008270">
    <property type="term" value="F:zinc ion binding"/>
    <property type="evidence" value="ECO:0007669"/>
    <property type="project" value="UniProtKB-KW"/>
</dbReference>
<evidence type="ECO:0000256" key="5">
    <source>
        <dbReference type="PROSITE-ProRule" id="PRU00146"/>
    </source>
</evidence>
<dbReference type="InterPro" id="IPR019787">
    <property type="entry name" value="Znf_PHD-finger"/>
</dbReference>
<organism evidence="10 11">
    <name type="scientific">Plasmodiophora brassicae</name>
    <name type="common">Clubroot disease agent</name>
    <dbReference type="NCBI Taxonomy" id="37360"/>
    <lineage>
        <taxon>Eukaryota</taxon>
        <taxon>Sar</taxon>
        <taxon>Rhizaria</taxon>
        <taxon>Endomyxa</taxon>
        <taxon>Phytomyxea</taxon>
        <taxon>Plasmodiophorida</taxon>
        <taxon>Plasmodiophoridae</taxon>
        <taxon>Plasmodiophora</taxon>
    </lineage>
</organism>
<feature type="region of interest" description="Disordered" evidence="6">
    <location>
        <begin position="1"/>
        <end position="32"/>
    </location>
</feature>
<keyword evidence="4" id="KW-0539">Nucleus</keyword>
<dbReference type="OrthoDB" id="1870062at2759"/>
<dbReference type="Gene3D" id="1.10.150.60">
    <property type="entry name" value="ARID DNA-binding domain"/>
    <property type="match status" value="1"/>
</dbReference>
<dbReference type="AlphaFoldDB" id="A0A0G4IPW0"/>
<dbReference type="InterPro" id="IPR001606">
    <property type="entry name" value="ARID_dom"/>
</dbReference>
<evidence type="ECO:0000256" key="6">
    <source>
        <dbReference type="SAM" id="MobiDB-lite"/>
    </source>
</evidence>
<feature type="domain" description="ELM2" evidence="9">
    <location>
        <begin position="6"/>
        <end position="93"/>
    </location>
</feature>
<dbReference type="SMART" id="SM00249">
    <property type="entry name" value="PHD"/>
    <property type="match status" value="1"/>
</dbReference>
<dbReference type="SMART" id="SM01014">
    <property type="entry name" value="ARID"/>
    <property type="match status" value="1"/>
</dbReference>
<dbReference type="InterPro" id="IPR000949">
    <property type="entry name" value="ELM2_dom"/>
</dbReference>
<dbReference type="InterPro" id="IPR013083">
    <property type="entry name" value="Znf_RING/FYVE/PHD"/>
</dbReference>
<dbReference type="InterPro" id="IPR042163">
    <property type="entry name" value="PHF12"/>
</dbReference>
<dbReference type="SUPFAM" id="SSF57903">
    <property type="entry name" value="FYVE/PHD zinc finger"/>
    <property type="match status" value="1"/>
</dbReference>
<dbReference type="CDD" id="cd16100">
    <property type="entry name" value="ARID"/>
    <property type="match status" value="1"/>
</dbReference>
<keyword evidence="1" id="KW-0479">Metal-binding</keyword>
<dbReference type="Pfam" id="PF01448">
    <property type="entry name" value="ELM2"/>
    <property type="match status" value="1"/>
</dbReference>
<dbReference type="GO" id="GO:0006357">
    <property type="term" value="P:regulation of transcription by RNA polymerase II"/>
    <property type="evidence" value="ECO:0007669"/>
    <property type="project" value="TreeGrafter"/>
</dbReference>
<dbReference type="InterPro" id="IPR059153">
    <property type="entry name" value="NSD_PHD-1st"/>
</dbReference>
<evidence type="ECO:0000256" key="3">
    <source>
        <dbReference type="ARBA" id="ARBA00022833"/>
    </source>
</evidence>
<dbReference type="Proteomes" id="UP000039324">
    <property type="component" value="Unassembled WGS sequence"/>
</dbReference>
<evidence type="ECO:0008006" key="12">
    <source>
        <dbReference type="Google" id="ProtNLM"/>
    </source>
</evidence>
<dbReference type="GO" id="GO:0003677">
    <property type="term" value="F:DNA binding"/>
    <property type="evidence" value="ECO:0007669"/>
    <property type="project" value="InterPro"/>
</dbReference>
<dbReference type="CDD" id="cd15568">
    <property type="entry name" value="PHD5_NSD"/>
    <property type="match status" value="1"/>
</dbReference>
<dbReference type="STRING" id="37360.A0A0G4IPW0"/>
<dbReference type="PROSITE" id="PS50016">
    <property type="entry name" value="ZF_PHD_2"/>
    <property type="match status" value="1"/>
</dbReference>
<keyword evidence="3" id="KW-0862">Zinc</keyword>
<dbReference type="InterPro" id="IPR011011">
    <property type="entry name" value="Znf_FYVE_PHD"/>
</dbReference>
<dbReference type="Gene3D" id="3.30.40.10">
    <property type="entry name" value="Zinc/RING finger domain, C3HC4 (zinc finger)"/>
    <property type="match status" value="1"/>
</dbReference>
<dbReference type="PANTHER" id="PTHR46309:SF1">
    <property type="entry name" value="PHD FINGER PROTEIN 12"/>
    <property type="match status" value="1"/>
</dbReference>
<dbReference type="EMBL" id="CDSF01000079">
    <property type="protein sequence ID" value="CEO97393.1"/>
    <property type="molecule type" value="Genomic_DNA"/>
</dbReference>
<proteinExistence type="predicted"/>
<dbReference type="GO" id="GO:0005634">
    <property type="term" value="C:nucleus"/>
    <property type="evidence" value="ECO:0007669"/>
    <property type="project" value="TreeGrafter"/>
</dbReference>